<dbReference type="RefSeq" id="WP_005703801.1">
    <property type="nucleotide sequence ID" value="NZ_MAQF01000012.1"/>
</dbReference>
<reference evidence="1 2" key="1">
    <citation type="submission" date="2018-06" db="EMBL/GenBank/DDBJ databases">
        <authorList>
            <consortium name="Pathogen Informatics"/>
            <person name="Doyle S."/>
        </authorList>
    </citation>
    <scope>NUCLEOTIDE SEQUENCE [LARGE SCALE GENOMIC DNA]</scope>
    <source>
        <strain evidence="1 2">NCTC5908</strain>
    </source>
</reference>
<dbReference type="Proteomes" id="UP000253728">
    <property type="component" value="Unassembled WGS sequence"/>
</dbReference>
<sequence length="228" mass="26309">MIKAQRGMMTITLLVLLSGVLLLAMLFNDDLLRLYSSIASQRHLYAEQHLTLQHLSFTEKNARCEQLSTQESGDTFLLTFRLDNNRFVDGVRHYVWCRRDKLFQKQLVRNNHEKLFDQFISEAGLALFRQQLQSPPLILAKSPSVALYWFGVGETEWEIDKNVNAVIVAEGDLHIRGQGKISGSIITKGRLTLDENIKVTYSKSVATQIVQQYSRWRLAEKSWYDFTP</sequence>
<organism evidence="1 2">
    <name type="scientific">Aggregatibacter aphrophilus</name>
    <name type="common">Haemophilus aphrophilus</name>
    <dbReference type="NCBI Taxonomy" id="732"/>
    <lineage>
        <taxon>Bacteria</taxon>
        <taxon>Pseudomonadati</taxon>
        <taxon>Pseudomonadota</taxon>
        <taxon>Gammaproteobacteria</taxon>
        <taxon>Pasteurellales</taxon>
        <taxon>Pasteurellaceae</taxon>
        <taxon>Aggregatibacter</taxon>
    </lineage>
</organism>
<protein>
    <submittedName>
        <fullName evidence="1">Protein of uncharacterized function (DUF2572)</fullName>
    </submittedName>
</protein>
<dbReference type="AlphaFoldDB" id="A0A336N6H4"/>
<name>A0A336N6H4_AGGAP</name>
<dbReference type="InterPro" id="IPR022543">
    <property type="entry name" value="DUF2572"/>
</dbReference>
<dbReference type="STRING" id="732.ADJ80_10565"/>
<dbReference type="Pfam" id="PF10833">
    <property type="entry name" value="DUF2572"/>
    <property type="match status" value="1"/>
</dbReference>
<dbReference type="GeneID" id="49636469"/>
<dbReference type="EMBL" id="UFSP01000001">
    <property type="protein sequence ID" value="SSY93619.1"/>
    <property type="molecule type" value="Genomic_DNA"/>
</dbReference>
<accession>A0A336N6H4</accession>
<evidence type="ECO:0000313" key="1">
    <source>
        <dbReference type="EMBL" id="SSY93619.1"/>
    </source>
</evidence>
<gene>
    <name evidence="1" type="ORF">NCTC5908_00404</name>
</gene>
<evidence type="ECO:0000313" key="2">
    <source>
        <dbReference type="Proteomes" id="UP000253728"/>
    </source>
</evidence>
<proteinExistence type="predicted"/>